<comment type="caution">
    <text evidence="3">The sequence shown here is derived from an EMBL/GenBank/DDBJ whole genome shotgun (WGS) entry which is preliminary data.</text>
</comment>
<feature type="transmembrane region" description="Helical" evidence="2">
    <location>
        <begin position="146"/>
        <end position="163"/>
    </location>
</feature>
<dbReference type="OrthoDB" id="422915at2759"/>
<organism evidence="3 4">
    <name type="scientific">Symbiodinium necroappetens</name>
    <dbReference type="NCBI Taxonomy" id="1628268"/>
    <lineage>
        <taxon>Eukaryota</taxon>
        <taxon>Sar</taxon>
        <taxon>Alveolata</taxon>
        <taxon>Dinophyceae</taxon>
        <taxon>Suessiales</taxon>
        <taxon>Symbiodiniaceae</taxon>
        <taxon>Symbiodinium</taxon>
    </lineage>
</organism>
<feature type="transmembrane region" description="Helical" evidence="2">
    <location>
        <begin position="250"/>
        <end position="270"/>
    </location>
</feature>
<evidence type="ECO:0000256" key="2">
    <source>
        <dbReference type="SAM" id="Phobius"/>
    </source>
</evidence>
<feature type="transmembrane region" description="Helical" evidence="2">
    <location>
        <begin position="13"/>
        <end position="33"/>
    </location>
</feature>
<feature type="compositionally biased region" description="Pro residues" evidence="1">
    <location>
        <begin position="327"/>
        <end position="338"/>
    </location>
</feature>
<name>A0A812YTE3_9DINO</name>
<sequence>MLAGLAQVESWEIYATIVGSVTAAIMLAPLYAVRNLVCDLRVMKVQIESFSFTSAECYCCQVGHVIPGTTTRIPCDRQIIGNKLEEWFGPQSSGIIRQGMAKELYLALAKSGTKATSGESAQELFDRYVQEVFGHYILKKVGGSRVSYGVAVATTLPALFYIFDRLHMLTTLQPRQFARLSAHYFAVVLGFFPSLVRLALDLTILADYLVRIRNPLAGSLSVMLLAMCVLTGVTFFWLFLFDYTLFHDQVVYQILMNSATLLVTVALYSNDLSDFFAAMRRARKHSRASQNQKPLQRLKTMKTRRTLRPNRQDQGVLEKCKSWQPVPENPGPSAPSSPKPRHVTFGKTVPDLSTSMVVLPGTPHANDANDG</sequence>
<keyword evidence="2" id="KW-0812">Transmembrane</keyword>
<feature type="region of interest" description="Disordered" evidence="1">
    <location>
        <begin position="321"/>
        <end position="371"/>
    </location>
</feature>
<feature type="transmembrane region" description="Helical" evidence="2">
    <location>
        <begin position="216"/>
        <end position="238"/>
    </location>
</feature>
<protein>
    <submittedName>
        <fullName evidence="3">AHNAK protein</fullName>
    </submittedName>
</protein>
<evidence type="ECO:0000313" key="3">
    <source>
        <dbReference type="EMBL" id="CAE7795297.1"/>
    </source>
</evidence>
<proteinExistence type="predicted"/>
<dbReference type="EMBL" id="CAJNJA010043620">
    <property type="protein sequence ID" value="CAE7795297.1"/>
    <property type="molecule type" value="Genomic_DNA"/>
</dbReference>
<evidence type="ECO:0000256" key="1">
    <source>
        <dbReference type="SAM" id="MobiDB-lite"/>
    </source>
</evidence>
<keyword evidence="4" id="KW-1185">Reference proteome</keyword>
<accession>A0A812YTE3</accession>
<reference evidence="3" key="1">
    <citation type="submission" date="2021-02" db="EMBL/GenBank/DDBJ databases">
        <authorList>
            <person name="Dougan E. K."/>
            <person name="Rhodes N."/>
            <person name="Thang M."/>
            <person name="Chan C."/>
        </authorList>
    </citation>
    <scope>NUCLEOTIDE SEQUENCE</scope>
</reference>
<keyword evidence="2" id="KW-1133">Transmembrane helix</keyword>
<dbReference type="Proteomes" id="UP000601435">
    <property type="component" value="Unassembled WGS sequence"/>
</dbReference>
<evidence type="ECO:0000313" key="4">
    <source>
        <dbReference type="Proteomes" id="UP000601435"/>
    </source>
</evidence>
<keyword evidence="2" id="KW-0472">Membrane</keyword>
<feature type="transmembrane region" description="Helical" evidence="2">
    <location>
        <begin position="183"/>
        <end position="204"/>
    </location>
</feature>
<dbReference type="AlphaFoldDB" id="A0A812YTE3"/>
<gene>
    <name evidence="3" type="primary">AHNAK</name>
    <name evidence="3" type="ORF">SNEC2469_LOCUS23409</name>
</gene>